<dbReference type="Proteomes" id="UP000799118">
    <property type="component" value="Unassembled WGS sequence"/>
</dbReference>
<evidence type="ECO:0000313" key="2">
    <source>
        <dbReference type="Proteomes" id="UP000799118"/>
    </source>
</evidence>
<reference evidence="1" key="1">
    <citation type="journal article" date="2019" name="Environ. Microbiol.">
        <title>Fungal ecological strategies reflected in gene transcription - a case study of two litter decomposers.</title>
        <authorList>
            <person name="Barbi F."/>
            <person name="Kohler A."/>
            <person name="Barry K."/>
            <person name="Baskaran P."/>
            <person name="Daum C."/>
            <person name="Fauchery L."/>
            <person name="Ihrmark K."/>
            <person name="Kuo A."/>
            <person name="LaButti K."/>
            <person name="Lipzen A."/>
            <person name="Morin E."/>
            <person name="Grigoriev I.V."/>
            <person name="Henrissat B."/>
            <person name="Lindahl B."/>
            <person name="Martin F."/>
        </authorList>
    </citation>
    <scope>NUCLEOTIDE SEQUENCE</scope>
    <source>
        <strain evidence="1">JB14</strain>
    </source>
</reference>
<dbReference type="EMBL" id="ML769638">
    <property type="protein sequence ID" value="KAE9391028.1"/>
    <property type="molecule type" value="Genomic_DNA"/>
</dbReference>
<dbReference type="OrthoDB" id="62853at2759"/>
<organism evidence="1 2">
    <name type="scientific">Gymnopus androsaceus JB14</name>
    <dbReference type="NCBI Taxonomy" id="1447944"/>
    <lineage>
        <taxon>Eukaryota</taxon>
        <taxon>Fungi</taxon>
        <taxon>Dikarya</taxon>
        <taxon>Basidiomycota</taxon>
        <taxon>Agaricomycotina</taxon>
        <taxon>Agaricomycetes</taxon>
        <taxon>Agaricomycetidae</taxon>
        <taxon>Agaricales</taxon>
        <taxon>Marasmiineae</taxon>
        <taxon>Omphalotaceae</taxon>
        <taxon>Gymnopus</taxon>
    </lineage>
</organism>
<dbReference type="AlphaFoldDB" id="A0A6A4H058"/>
<proteinExistence type="predicted"/>
<sequence>MTDALIRYSKIDDLLLQIGALDSGVIPLDEDFGFRERAKRLVEQWKKYLLNPDIKHRSILLLDDMRQL</sequence>
<evidence type="ECO:0000313" key="1">
    <source>
        <dbReference type="EMBL" id="KAE9391028.1"/>
    </source>
</evidence>
<accession>A0A6A4H058</accession>
<keyword evidence="2" id="KW-1185">Reference proteome</keyword>
<gene>
    <name evidence="1" type="ORF">BT96DRAFT_925542</name>
</gene>
<name>A0A6A4H058_9AGAR</name>
<protein>
    <submittedName>
        <fullName evidence="1">Uncharacterized protein</fullName>
    </submittedName>
</protein>